<evidence type="ECO:0000313" key="1">
    <source>
        <dbReference type="EMBL" id="KIO00637.1"/>
    </source>
</evidence>
<accession>A0A0C3JT28</accession>
<reference evidence="1 2" key="1">
    <citation type="submission" date="2014-04" db="EMBL/GenBank/DDBJ databases">
        <authorList>
            <consortium name="DOE Joint Genome Institute"/>
            <person name="Kuo A."/>
            <person name="Kohler A."/>
            <person name="Costa M.D."/>
            <person name="Nagy L.G."/>
            <person name="Floudas D."/>
            <person name="Copeland A."/>
            <person name="Barry K.W."/>
            <person name="Cichocki N."/>
            <person name="Veneault-Fourrey C."/>
            <person name="LaButti K."/>
            <person name="Lindquist E.A."/>
            <person name="Lipzen A."/>
            <person name="Lundell T."/>
            <person name="Morin E."/>
            <person name="Murat C."/>
            <person name="Sun H."/>
            <person name="Tunlid A."/>
            <person name="Henrissat B."/>
            <person name="Grigoriev I.V."/>
            <person name="Hibbett D.S."/>
            <person name="Martin F."/>
            <person name="Nordberg H.P."/>
            <person name="Cantor M.N."/>
            <person name="Hua S.X."/>
        </authorList>
    </citation>
    <scope>NUCLEOTIDE SEQUENCE [LARGE SCALE GENOMIC DNA]</scope>
    <source>
        <strain evidence="1 2">Marx 270</strain>
    </source>
</reference>
<keyword evidence="2" id="KW-1185">Reference proteome</keyword>
<dbReference type="STRING" id="870435.A0A0C3JT28"/>
<feature type="non-terminal residue" evidence="1">
    <location>
        <position position="162"/>
    </location>
</feature>
<organism evidence="1 2">
    <name type="scientific">Pisolithus tinctorius Marx 270</name>
    <dbReference type="NCBI Taxonomy" id="870435"/>
    <lineage>
        <taxon>Eukaryota</taxon>
        <taxon>Fungi</taxon>
        <taxon>Dikarya</taxon>
        <taxon>Basidiomycota</taxon>
        <taxon>Agaricomycotina</taxon>
        <taxon>Agaricomycetes</taxon>
        <taxon>Agaricomycetidae</taxon>
        <taxon>Boletales</taxon>
        <taxon>Sclerodermatineae</taxon>
        <taxon>Pisolithaceae</taxon>
        <taxon>Pisolithus</taxon>
    </lineage>
</organism>
<dbReference type="Proteomes" id="UP000054217">
    <property type="component" value="Unassembled WGS sequence"/>
</dbReference>
<name>A0A0C3JT28_PISTI</name>
<dbReference type="HOGENOM" id="CLU_003703_3_3_1"/>
<proteinExistence type="predicted"/>
<feature type="non-terminal residue" evidence="1">
    <location>
        <position position="1"/>
    </location>
</feature>
<reference evidence="2" key="2">
    <citation type="submission" date="2015-01" db="EMBL/GenBank/DDBJ databases">
        <title>Evolutionary Origins and Diversification of the Mycorrhizal Mutualists.</title>
        <authorList>
            <consortium name="DOE Joint Genome Institute"/>
            <consortium name="Mycorrhizal Genomics Consortium"/>
            <person name="Kohler A."/>
            <person name="Kuo A."/>
            <person name="Nagy L.G."/>
            <person name="Floudas D."/>
            <person name="Copeland A."/>
            <person name="Barry K.W."/>
            <person name="Cichocki N."/>
            <person name="Veneault-Fourrey C."/>
            <person name="LaButti K."/>
            <person name="Lindquist E.A."/>
            <person name="Lipzen A."/>
            <person name="Lundell T."/>
            <person name="Morin E."/>
            <person name="Murat C."/>
            <person name="Riley R."/>
            <person name="Ohm R."/>
            <person name="Sun H."/>
            <person name="Tunlid A."/>
            <person name="Henrissat B."/>
            <person name="Grigoriev I.V."/>
            <person name="Hibbett D.S."/>
            <person name="Martin F."/>
        </authorList>
    </citation>
    <scope>NUCLEOTIDE SEQUENCE [LARGE SCALE GENOMIC DNA]</scope>
    <source>
        <strain evidence="2">Marx 270</strain>
    </source>
</reference>
<dbReference type="OrthoDB" id="2675723at2759"/>
<dbReference type="AlphaFoldDB" id="A0A0C3JT28"/>
<evidence type="ECO:0000313" key="2">
    <source>
        <dbReference type="Proteomes" id="UP000054217"/>
    </source>
</evidence>
<dbReference type="EMBL" id="KN831994">
    <property type="protein sequence ID" value="KIO00637.1"/>
    <property type="molecule type" value="Genomic_DNA"/>
</dbReference>
<protein>
    <submittedName>
        <fullName evidence="1">Uncharacterized protein</fullName>
    </submittedName>
</protein>
<gene>
    <name evidence="1" type="ORF">M404DRAFT_89014</name>
</gene>
<dbReference type="InParanoid" id="A0A0C3JT28"/>
<sequence length="162" mass="18077">GPQDKLLLPSTLGIDACQAQGLQNLAEMELKLHTGQANDALHGLCLTLADKAAVFWGVVHTAKSYSMKTWAWDMIHAINVSVKKQAMIYNRCRDAMVALGAGADILGHYQELHKEDLAVQTAAFSQNAQEHCRTHLPWFWLIDVLRDTESKSWMSECMLTLL</sequence>